<feature type="domain" description="RCK C-terminal" evidence="9">
    <location>
        <begin position="361"/>
        <end position="445"/>
    </location>
</feature>
<dbReference type="GO" id="GO:0008324">
    <property type="term" value="F:monoatomic cation transmembrane transporter activity"/>
    <property type="evidence" value="ECO:0007669"/>
    <property type="project" value="InterPro"/>
</dbReference>
<gene>
    <name evidence="10" type="ORF">CCR87_01740</name>
</gene>
<evidence type="ECO:0000256" key="3">
    <source>
        <dbReference type="ARBA" id="ARBA00022692"/>
    </source>
</evidence>
<feature type="transmembrane region" description="Helical" evidence="8">
    <location>
        <begin position="88"/>
        <end position="106"/>
    </location>
</feature>
<keyword evidence="11" id="KW-1185">Reference proteome</keyword>
<feature type="transmembrane region" description="Helical" evidence="8">
    <location>
        <begin position="49"/>
        <end position="82"/>
    </location>
</feature>
<evidence type="ECO:0000256" key="4">
    <source>
        <dbReference type="ARBA" id="ARBA00022737"/>
    </source>
</evidence>
<evidence type="ECO:0000256" key="5">
    <source>
        <dbReference type="ARBA" id="ARBA00022989"/>
    </source>
</evidence>
<evidence type="ECO:0000256" key="6">
    <source>
        <dbReference type="ARBA" id="ARBA00023136"/>
    </source>
</evidence>
<feature type="transmembrane region" description="Helical" evidence="8">
    <location>
        <begin position="113"/>
        <end position="131"/>
    </location>
</feature>
<evidence type="ECO:0000259" key="9">
    <source>
        <dbReference type="PROSITE" id="PS51202"/>
    </source>
</evidence>
<keyword evidence="4" id="KW-0677">Repeat</keyword>
<comment type="caution">
    <text evidence="10">The sequence shown here is derived from an EMBL/GenBank/DDBJ whole genome shotgun (WGS) entry which is preliminary data.</text>
</comment>
<feature type="transmembrane region" description="Helical" evidence="8">
    <location>
        <begin position="538"/>
        <end position="563"/>
    </location>
</feature>
<sequence>MRQGRRSNPAGRRWPARTPTGSCHGPRAGRVAFGGPASRLYRLQAKGTLPLSLASVATAAGLTVDQFLTLMVIVATMIAFVWNRIRHDIVAFAALLACVLLGLTPADTAFKGFGNHAVVMVVFVLILSHGFQRSGAIDAVSHWLVAERGSAFRGVVLFTLFGAVLAAFITNIGALALLMPLGLQFAQRNGLPPALVLVPLSYGTIFGGMVTLIGSPANLLVSGFREDELQAGFAMFDFLAVGAAVGAVALLLVLALSRLLIPRRAVRNAQAFEISAYQTEARVGPSSSAAGATVRQIEAIVGESGARVIGLAHGNARTVPPHRQIVRVGDILVIEANPTTLPGVLARLDLTLEEEVAPEPADPAPGPGADTVLTELAVLPGARLAGRSAREIRLRSRFGINLLAVSRAGRRDPRRLRDMTITEGDVLLVQGGDEDIADFARDYGCAPLAARPLRLPKVRRMVLALAILVGAVAVSATGVLPTAVAYGCAALLAILTGVTPARSVPGAVDWTVVVLLGALIPVANAVEATGLAEVAAKGALSLGGAAPEGAFLIGVVIVASMVLTNVLNNAAAVAIMAPVAFSIARSLEIGPDPLLMAVAIGAQAGFLTPIGHQSNTLILSSSGLRFWDFWQLGLPLQAAVLAVAVPAILFVWPISQAG</sequence>
<feature type="domain" description="RCK C-terminal" evidence="9">
    <location>
        <begin position="264"/>
        <end position="350"/>
    </location>
</feature>
<evidence type="ECO:0000256" key="8">
    <source>
        <dbReference type="SAM" id="Phobius"/>
    </source>
</evidence>
<keyword evidence="5 8" id="KW-1133">Transmembrane helix</keyword>
<keyword evidence="6 8" id="KW-0472">Membrane</keyword>
<dbReference type="Pfam" id="PF02080">
    <property type="entry name" value="TrkA_C"/>
    <property type="match status" value="1"/>
</dbReference>
<proteinExistence type="predicted"/>
<dbReference type="AlphaFoldDB" id="A0A934TGH8"/>
<feature type="transmembrane region" description="Helical" evidence="8">
    <location>
        <begin position="233"/>
        <end position="257"/>
    </location>
</feature>
<keyword evidence="3 8" id="KW-0812">Transmembrane</keyword>
<evidence type="ECO:0000256" key="1">
    <source>
        <dbReference type="ARBA" id="ARBA00004141"/>
    </source>
</evidence>
<feature type="region of interest" description="Disordered" evidence="7">
    <location>
        <begin position="1"/>
        <end position="25"/>
    </location>
</feature>
<organism evidence="10 11">
    <name type="scientific">Rhodobaculum claviforme</name>
    <dbReference type="NCBI Taxonomy" id="1549854"/>
    <lineage>
        <taxon>Bacteria</taxon>
        <taxon>Pseudomonadati</taxon>
        <taxon>Pseudomonadota</taxon>
        <taxon>Alphaproteobacteria</taxon>
        <taxon>Rhodobacterales</taxon>
        <taxon>Paracoccaceae</taxon>
        <taxon>Rhodobaculum</taxon>
    </lineage>
</organism>
<feature type="transmembrane region" description="Helical" evidence="8">
    <location>
        <begin position="151"/>
        <end position="178"/>
    </location>
</feature>
<dbReference type="Pfam" id="PF03600">
    <property type="entry name" value="CitMHS"/>
    <property type="match status" value="1"/>
</dbReference>
<comment type="subcellular location">
    <subcellularLocation>
        <location evidence="1">Membrane</location>
        <topology evidence="1">Multi-pass membrane protein</topology>
    </subcellularLocation>
</comment>
<reference evidence="10" key="1">
    <citation type="submission" date="2017-05" db="EMBL/GenBank/DDBJ databases">
        <authorList>
            <person name="Imhoff J.F."/>
            <person name="Rahn T."/>
            <person name="Kuenzel S."/>
            <person name="Neulinger S.C."/>
        </authorList>
    </citation>
    <scope>NUCLEOTIDE SEQUENCE</scope>
    <source>
        <strain evidence="10">LMG 28126</strain>
    </source>
</reference>
<dbReference type="Gene3D" id="3.30.70.1450">
    <property type="entry name" value="Regulator of K+ conductance, C-terminal domain"/>
    <property type="match status" value="1"/>
</dbReference>
<dbReference type="GO" id="GO:0006813">
    <property type="term" value="P:potassium ion transport"/>
    <property type="evidence" value="ECO:0007669"/>
    <property type="project" value="InterPro"/>
</dbReference>
<dbReference type="SUPFAM" id="SSF116726">
    <property type="entry name" value="TrkA C-terminal domain-like"/>
    <property type="match status" value="2"/>
</dbReference>
<keyword evidence="2" id="KW-0813">Transport</keyword>
<dbReference type="InterPro" id="IPR006037">
    <property type="entry name" value="RCK_C"/>
</dbReference>
<name>A0A934TGH8_9RHOB</name>
<feature type="transmembrane region" description="Helical" evidence="8">
    <location>
        <begin position="507"/>
        <end position="526"/>
    </location>
</feature>
<evidence type="ECO:0000256" key="7">
    <source>
        <dbReference type="SAM" id="MobiDB-lite"/>
    </source>
</evidence>
<evidence type="ECO:0000313" key="11">
    <source>
        <dbReference type="Proteomes" id="UP000706333"/>
    </source>
</evidence>
<dbReference type="Proteomes" id="UP000706333">
    <property type="component" value="Unassembled WGS sequence"/>
</dbReference>
<protein>
    <recommendedName>
        <fullName evidence="9">RCK C-terminal domain-containing protein</fullName>
    </recommendedName>
</protein>
<feature type="transmembrane region" description="Helical" evidence="8">
    <location>
        <begin position="632"/>
        <end position="652"/>
    </location>
</feature>
<dbReference type="InterPro" id="IPR036721">
    <property type="entry name" value="RCK_C_sf"/>
</dbReference>
<dbReference type="GO" id="GO:0005886">
    <property type="term" value="C:plasma membrane"/>
    <property type="evidence" value="ECO:0007669"/>
    <property type="project" value="TreeGrafter"/>
</dbReference>
<accession>A0A934TGH8</accession>
<reference evidence="10" key="2">
    <citation type="journal article" date="2020" name="Microorganisms">
        <title>Osmotic Adaptation and Compatible Solute Biosynthesis of Phototrophic Bacteria as Revealed from Genome Analyses.</title>
        <authorList>
            <person name="Imhoff J.F."/>
            <person name="Rahn T."/>
            <person name="Kunzel S."/>
            <person name="Keller A."/>
            <person name="Neulinger S.C."/>
        </authorList>
    </citation>
    <scope>NUCLEOTIDE SEQUENCE</scope>
    <source>
        <strain evidence="10">LMG 28126</strain>
    </source>
</reference>
<dbReference type="PANTHER" id="PTHR43652:SF2">
    <property type="entry name" value="BASIC AMINO ACID ANTIPORTER YFCC-RELATED"/>
    <property type="match status" value="1"/>
</dbReference>
<dbReference type="PROSITE" id="PS51202">
    <property type="entry name" value="RCK_C"/>
    <property type="match status" value="2"/>
</dbReference>
<evidence type="ECO:0000313" key="10">
    <source>
        <dbReference type="EMBL" id="MBK5926089.1"/>
    </source>
</evidence>
<dbReference type="EMBL" id="NHSD01000096">
    <property type="protein sequence ID" value="MBK5926089.1"/>
    <property type="molecule type" value="Genomic_DNA"/>
</dbReference>
<feature type="transmembrane region" description="Helical" evidence="8">
    <location>
        <begin position="462"/>
        <end position="495"/>
    </location>
</feature>
<evidence type="ECO:0000256" key="2">
    <source>
        <dbReference type="ARBA" id="ARBA00022448"/>
    </source>
</evidence>
<feature type="transmembrane region" description="Helical" evidence="8">
    <location>
        <begin position="190"/>
        <end position="213"/>
    </location>
</feature>
<dbReference type="PANTHER" id="PTHR43652">
    <property type="entry name" value="BASIC AMINO ACID ANTIPORTER YFCC-RELATED"/>
    <property type="match status" value="1"/>
</dbReference>
<dbReference type="InterPro" id="IPR051679">
    <property type="entry name" value="DASS-Related_Transporters"/>
</dbReference>
<dbReference type="InterPro" id="IPR004680">
    <property type="entry name" value="Cit_transptr-like_dom"/>
</dbReference>